<keyword evidence="1" id="KW-0812">Transmembrane</keyword>
<evidence type="ECO:0000256" key="1">
    <source>
        <dbReference type="SAM" id="Phobius"/>
    </source>
</evidence>
<dbReference type="GO" id="GO:0016020">
    <property type="term" value="C:membrane"/>
    <property type="evidence" value="ECO:0007669"/>
    <property type="project" value="InterPro"/>
</dbReference>
<dbReference type="AlphaFoldDB" id="A0A7W2PX92"/>
<evidence type="ECO:0000313" key="2">
    <source>
        <dbReference type="EMBL" id="MBA6064252.1"/>
    </source>
</evidence>
<dbReference type="EMBL" id="JACGDE010000002">
    <property type="protein sequence ID" value="MBA6064252.1"/>
    <property type="molecule type" value="Genomic_DNA"/>
</dbReference>
<evidence type="ECO:0000313" key="3">
    <source>
        <dbReference type="Proteomes" id="UP000541770"/>
    </source>
</evidence>
<reference evidence="2 3" key="1">
    <citation type="submission" date="2020-07" db="EMBL/GenBank/DDBJ databases">
        <title>Diversity of carbapenemase encoding genes among Pseudomonas putida group clinical isolates in a tertiary Brazilian hospital.</title>
        <authorList>
            <person name="Alberto-Lei F."/>
            <person name="Nodari C.S."/>
            <person name="Streling A.P."/>
            <person name="Paulino J.T."/>
            <person name="Bessa-Neto F.O."/>
            <person name="Cayo R."/>
            <person name="Gales A.C."/>
        </authorList>
    </citation>
    <scope>NUCLEOTIDE SEQUENCE [LARGE SCALE GENOMIC DNA]</scope>
    <source>
        <strain evidence="2 3">14802</strain>
    </source>
</reference>
<accession>A0A7W2PX92</accession>
<keyword evidence="1" id="KW-0472">Membrane</keyword>
<proteinExistence type="predicted"/>
<feature type="transmembrane region" description="Helical" evidence="1">
    <location>
        <begin position="782"/>
        <end position="815"/>
    </location>
</feature>
<name>A0A7W2PX92_9PSED</name>
<sequence>MSCWIRLGIEPTQDMDAIRLAYRGRLPSHHPETDPEGFQALRAAYEEALHLAREQAPSEAEPTREENAPHPALKQFHTLLEEPSKRFDPQAWQRFIAELDELPLDELDDLSWQLLHTLRDCGPLSHHCAGLLARRLGWAEQLLRLDERHEVEAFLDRLEQPDPFDTACMRDWPASAQMESLWYFRSLEYCYQQRPLFEYEQFAGVHTCLAMPDDPALVQRLLVQFSQAGIPSRTFHEMLKTRQQQAPDDADLLYLLARQADALGAEQQALDCWLRLYREHQHPQAERWLIDLCARHQPQRLPLLIQAFDRLHTPAGWPAELDDPAQNWGSPGQSPQTLARWSEASRLELQGIAATFIDWRLDGDDELPLLAWLLQDPQDHDLHRLYWQAWALQRGEAGLLRQVLAQPLAEDALDALILEGFQRQASQQLHWLEQAPVVKVLVDFCASEAPGAELPEALTEDAIRPVCREWLRRMRVYPAHALHALNVRFDMRRLFTTPFALQLQDTLAETGVLLPAMPEGDALWNWHRQHLFMLALLEQPSRWLALIDPTLPSQLHYPSGHPFAPLHALLCQQLPSPDGSSGLLGSLDTRDPVQAMVSARLLTLQQALSSTRLPGAAQLLACLEHDDGSLGNDHPLGYLLFCAVLHHDRSLDTEQRERLRQRLDALAPQDEWFEALRSGLLQGKTKHPPAELAHAHGVDSRAFNDVLDALDSLYNDCAPPKIRALRALQKIKDDPQQDLGLRCAIMAVLSWSERMLRNALQHPPAKFWAVWKLNSRLNRSGFALNLAAAALCASMMLTLPVLMLVTVLLLISAFLRRLRDLGQGIPALILLLVLSRVLPVLPLLLLLLPGDRLPNRYGSQPGQQALLDDSLQATLRRLNGQ</sequence>
<gene>
    <name evidence="2" type="ORF">H4C75_05700</name>
</gene>
<dbReference type="RefSeq" id="WP_182322134.1">
    <property type="nucleotide sequence ID" value="NZ_JACGDE010000002.1"/>
</dbReference>
<protein>
    <submittedName>
        <fullName evidence="2">DUF805 domain-containing protein</fullName>
    </submittedName>
</protein>
<feature type="transmembrane region" description="Helical" evidence="1">
    <location>
        <begin position="827"/>
        <end position="848"/>
    </location>
</feature>
<keyword evidence="1" id="KW-1133">Transmembrane helix</keyword>
<dbReference type="Proteomes" id="UP000541770">
    <property type="component" value="Unassembled WGS sequence"/>
</dbReference>
<comment type="caution">
    <text evidence="2">The sequence shown here is derived from an EMBL/GenBank/DDBJ whole genome shotgun (WGS) entry which is preliminary data.</text>
</comment>
<organism evidence="2 3">
    <name type="scientific">Pseudomonas mosselii</name>
    <dbReference type="NCBI Taxonomy" id="78327"/>
    <lineage>
        <taxon>Bacteria</taxon>
        <taxon>Pseudomonadati</taxon>
        <taxon>Pseudomonadota</taxon>
        <taxon>Gammaproteobacteria</taxon>
        <taxon>Pseudomonadales</taxon>
        <taxon>Pseudomonadaceae</taxon>
        <taxon>Pseudomonas</taxon>
    </lineage>
</organism>